<organism evidence="2 3">
    <name type="scientific">Pseudomonas leptonychotis</name>
    <dbReference type="NCBI Taxonomy" id="2448482"/>
    <lineage>
        <taxon>Bacteria</taxon>
        <taxon>Pseudomonadati</taxon>
        <taxon>Pseudomonadota</taxon>
        <taxon>Gammaproteobacteria</taxon>
        <taxon>Pseudomonadales</taxon>
        <taxon>Pseudomonadaceae</taxon>
        <taxon>Pseudomonas</taxon>
    </lineage>
</organism>
<dbReference type="Pfam" id="PF00117">
    <property type="entry name" value="GATase"/>
    <property type="match status" value="1"/>
</dbReference>
<dbReference type="SUPFAM" id="SSF52317">
    <property type="entry name" value="Class I glutamine amidotransferase-like"/>
    <property type="match status" value="1"/>
</dbReference>
<dbReference type="EMBL" id="RFLV01000005">
    <property type="protein sequence ID" value="TIH06804.1"/>
    <property type="molecule type" value="Genomic_DNA"/>
</dbReference>
<evidence type="ECO:0000259" key="1">
    <source>
        <dbReference type="Pfam" id="PF00117"/>
    </source>
</evidence>
<dbReference type="Proteomes" id="UP000307541">
    <property type="component" value="Unassembled WGS sequence"/>
</dbReference>
<dbReference type="InterPro" id="IPR029062">
    <property type="entry name" value="Class_I_gatase-like"/>
</dbReference>
<dbReference type="PANTHER" id="PTHR42695">
    <property type="entry name" value="GLUTAMINE AMIDOTRANSFERASE YLR126C-RELATED"/>
    <property type="match status" value="1"/>
</dbReference>
<reference evidence="2 3" key="1">
    <citation type="submission" date="2018-10" db="EMBL/GenBank/DDBJ databases">
        <title>Pseudomonas leptonychotis sp. nov., isolated from Weddell seals in Antarctica.</title>
        <authorList>
            <person name="Novakova D."/>
            <person name="Svec P."/>
            <person name="Kralova S."/>
            <person name="Kristofova L."/>
            <person name="Zeman M."/>
            <person name="Pantucek R."/>
            <person name="Maslanova I."/>
            <person name="Sedlacek I."/>
        </authorList>
    </citation>
    <scope>NUCLEOTIDE SEQUENCE [LARGE SCALE GENOMIC DNA]</scope>
    <source>
        <strain evidence="2 3">CCM 8849</strain>
    </source>
</reference>
<dbReference type="RefSeq" id="WP_136665915.1">
    <property type="nucleotide sequence ID" value="NZ_RFLV01000005.1"/>
</dbReference>
<dbReference type="PROSITE" id="PS51273">
    <property type="entry name" value="GATASE_TYPE_1"/>
    <property type="match status" value="1"/>
</dbReference>
<evidence type="ECO:0000313" key="2">
    <source>
        <dbReference type="EMBL" id="TIH06804.1"/>
    </source>
</evidence>
<proteinExistence type="predicted"/>
<dbReference type="InterPro" id="IPR017926">
    <property type="entry name" value="GATASE"/>
</dbReference>
<dbReference type="GO" id="GO:0016740">
    <property type="term" value="F:transferase activity"/>
    <property type="evidence" value="ECO:0007669"/>
    <property type="project" value="UniProtKB-KW"/>
</dbReference>
<dbReference type="GO" id="GO:0005829">
    <property type="term" value="C:cytosol"/>
    <property type="evidence" value="ECO:0007669"/>
    <property type="project" value="TreeGrafter"/>
</dbReference>
<evidence type="ECO:0000313" key="3">
    <source>
        <dbReference type="Proteomes" id="UP000307541"/>
    </source>
</evidence>
<protein>
    <submittedName>
        <fullName evidence="2">Type 1 glutamine amidotransferase</fullName>
    </submittedName>
</protein>
<dbReference type="InterPro" id="IPR044992">
    <property type="entry name" value="ChyE-like"/>
</dbReference>
<dbReference type="Gene3D" id="3.40.50.880">
    <property type="match status" value="1"/>
</dbReference>
<comment type="caution">
    <text evidence="2">The sequence shown here is derived from an EMBL/GenBank/DDBJ whole genome shotgun (WGS) entry which is preliminary data.</text>
</comment>
<accession>A0A4V4R7I7</accession>
<dbReference type="CDD" id="cd01741">
    <property type="entry name" value="GATase1_1"/>
    <property type="match status" value="1"/>
</dbReference>
<keyword evidence="2" id="KW-0315">Glutamine amidotransferase</keyword>
<dbReference type="AlphaFoldDB" id="A0A4V4R7I7"/>
<sequence>MTDILIFTHIDYCPPAHLGKVLAQAGHAFTVLRADLGELEGIDLDRPKAVAIMGGPMSVNDPLPWLQTEVAALQHLIRRDIPLIGHCLGGQLLAKALGADITRMPYTESGWQPLSRLDQAAPSPWLQHLPAQFAMFQWHGDSFAIPAGAQPLLGSPWCSNQAFAWGDKLLALQGHPEMDEALVRQWLGDWHHLLDDSQPSQQSRAQMLEGLPAKVVELNRVAEGFYRHWLYLAGL</sequence>
<keyword evidence="3" id="KW-1185">Reference proteome</keyword>
<gene>
    <name evidence="2" type="ORF">D8779_18380</name>
</gene>
<dbReference type="OrthoDB" id="9813383at2"/>
<name>A0A4V4R7I7_9PSED</name>
<keyword evidence="2" id="KW-0808">Transferase</keyword>
<dbReference type="PANTHER" id="PTHR42695:SF5">
    <property type="entry name" value="GLUTAMINE AMIDOTRANSFERASE YLR126C-RELATED"/>
    <property type="match status" value="1"/>
</dbReference>
<feature type="domain" description="Glutamine amidotransferase" evidence="1">
    <location>
        <begin position="21"/>
        <end position="178"/>
    </location>
</feature>